<name>A0A4Y2CPE5_ARAVE</name>
<evidence type="ECO:0000313" key="3">
    <source>
        <dbReference type="Proteomes" id="UP000499080"/>
    </source>
</evidence>
<dbReference type="EMBL" id="BGPR01087192">
    <property type="protein sequence ID" value="GBM06223.1"/>
    <property type="molecule type" value="Genomic_DNA"/>
</dbReference>
<keyword evidence="3" id="KW-1185">Reference proteome</keyword>
<organism evidence="2 3">
    <name type="scientific">Araneus ventricosus</name>
    <name type="common">Orbweaver spider</name>
    <name type="synonym">Epeira ventricosa</name>
    <dbReference type="NCBI Taxonomy" id="182803"/>
    <lineage>
        <taxon>Eukaryota</taxon>
        <taxon>Metazoa</taxon>
        <taxon>Ecdysozoa</taxon>
        <taxon>Arthropoda</taxon>
        <taxon>Chelicerata</taxon>
        <taxon>Arachnida</taxon>
        <taxon>Araneae</taxon>
        <taxon>Araneomorphae</taxon>
        <taxon>Entelegynae</taxon>
        <taxon>Araneoidea</taxon>
        <taxon>Araneidae</taxon>
        <taxon>Araneus</taxon>
    </lineage>
</organism>
<protein>
    <submittedName>
        <fullName evidence="2">Uncharacterized protein</fullName>
    </submittedName>
</protein>
<dbReference type="Proteomes" id="UP000499080">
    <property type="component" value="Unassembled WGS sequence"/>
</dbReference>
<feature type="non-terminal residue" evidence="2">
    <location>
        <position position="1"/>
    </location>
</feature>
<evidence type="ECO:0000313" key="2">
    <source>
        <dbReference type="EMBL" id="GBM06223.1"/>
    </source>
</evidence>
<sequence>RLNSPRCLGISFGIMGSKFVTRFHEKFEVYVRKCMLKLMSRIKRALPSHFGVDVRTDDSASDVFF</sequence>
<comment type="caution">
    <text evidence="2">The sequence shown here is derived from an EMBL/GenBank/DDBJ whole genome shotgun (WGS) entry which is preliminary data.</text>
</comment>
<accession>A0A4Y2CPE5</accession>
<dbReference type="EMBL" id="BGPR01086898">
    <property type="protein sequence ID" value="GBM05138.1"/>
    <property type="molecule type" value="Genomic_DNA"/>
</dbReference>
<evidence type="ECO:0000313" key="1">
    <source>
        <dbReference type="EMBL" id="GBM05138.1"/>
    </source>
</evidence>
<reference evidence="2 3" key="1">
    <citation type="journal article" date="2019" name="Sci. Rep.">
        <title>Orb-weaving spider Araneus ventricosus genome elucidates the spidroin gene catalogue.</title>
        <authorList>
            <person name="Kono N."/>
            <person name="Nakamura H."/>
            <person name="Ohtoshi R."/>
            <person name="Moran D.A.P."/>
            <person name="Shinohara A."/>
            <person name="Yoshida Y."/>
            <person name="Fujiwara M."/>
            <person name="Mori M."/>
            <person name="Tomita M."/>
            <person name="Arakawa K."/>
        </authorList>
    </citation>
    <scope>NUCLEOTIDE SEQUENCE [LARGE SCALE GENOMIC DNA]</scope>
</reference>
<dbReference type="AlphaFoldDB" id="A0A4Y2CPE5"/>
<proteinExistence type="predicted"/>
<gene>
    <name evidence="1" type="ORF">AVEN_127252_1</name>
    <name evidence="2" type="ORF">AVEN_136547_1</name>
</gene>